<dbReference type="InterPro" id="IPR009000">
    <property type="entry name" value="Transl_B-barrel_sf"/>
</dbReference>
<dbReference type="PANTHER" id="PTHR33692:SF1">
    <property type="entry name" value="RIBOSOME MATURATION FACTOR RIMM"/>
    <property type="match status" value="1"/>
</dbReference>
<proteinExistence type="inferred from homology"/>
<evidence type="ECO:0000313" key="9">
    <source>
        <dbReference type="Proteomes" id="UP000601171"/>
    </source>
</evidence>
<dbReference type="InterPro" id="IPR011961">
    <property type="entry name" value="RimM"/>
</dbReference>
<dbReference type="GO" id="GO:0005737">
    <property type="term" value="C:cytoplasm"/>
    <property type="evidence" value="ECO:0007669"/>
    <property type="project" value="UniProtKB-SubCell"/>
</dbReference>
<dbReference type="GO" id="GO:0005840">
    <property type="term" value="C:ribosome"/>
    <property type="evidence" value="ECO:0007669"/>
    <property type="project" value="InterPro"/>
</dbReference>
<dbReference type="Pfam" id="PF01782">
    <property type="entry name" value="RimM"/>
    <property type="match status" value="1"/>
</dbReference>
<sequence length="166" mass="19101">MDYTAIGKIINTHGVNGEVKVYPYTDDAKRFSILKFAYVGDDKLKVHVVSVKYHKGLPLIKFKGYDNINDVLNFKEQIIYVDDANRVILPENHYFIYDLVGCHVYDMKDNYIGKVVEVLKGASNDVYVVKDESHEEHLIPAVKEFVKNVNIDKKTIYIDPIEGMIE</sequence>
<comment type="subcellular location">
    <subcellularLocation>
        <location evidence="5">Cytoplasm</location>
    </subcellularLocation>
</comment>
<dbReference type="InterPro" id="IPR011033">
    <property type="entry name" value="PRC_barrel-like_sf"/>
</dbReference>
<dbReference type="Pfam" id="PF24986">
    <property type="entry name" value="PRC_RimM"/>
    <property type="match status" value="1"/>
</dbReference>
<dbReference type="HAMAP" id="MF_00014">
    <property type="entry name" value="Ribosome_mat_RimM"/>
    <property type="match status" value="1"/>
</dbReference>
<evidence type="ECO:0000256" key="2">
    <source>
        <dbReference type="ARBA" id="ARBA00022517"/>
    </source>
</evidence>
<accession>A0A926IK87</accession>
<evidence type="ECO:0000256" key="3">
    <source>
        <dbReference type="ARBA" id="ARBA00022552"/>
    </source>
</evidence>
<evidence type="ECO:0000256" key="1">
    <source>
        <dbReference type="ARBA" id="ARBA00022490"/>
    </source>
</evidence>
<evidence type="ECO:0000256" key="4">
    <source>
        <dbReference type="ARBA" id="ARBA00023186"/>
    </source>
</evidence>
<gene>
    <name evidence="5 8" type="primary">rimM</name>
    <name evidence="8" type="ORF">H8707_11330</name>
</gene>
<name>A0A926IK87_9FIRM</name>
<feature type="domain" description="Ribosome maturation factor RimM PRC barrel" evidence="7">
    <location>
        <begin position="98"/>
        <end position="164"/>
    </location>
</feature>
<dbReference type="InterPro" id="IPR036976">
    <property type="entry name" value="RimM_N_sf"/>
</dbReference>
<dbReference type="SUPFAM" id="SSF50447">
    <property type="entry name" value="Translation proteins"/>
    <property type="match status" value="1"/>
</dbReference>
<dbReference type="InterPro" id="IPR002676">
    <property type="entry name" value="RimM_N"/>
</dbReference>
<keyword evidence="3 5" id="KW-0698">rRNA processing</keyword>
<dbReference type="EMBL" id="JACRTG010000027">
    <property type="protein sequence ID" value="MBC8588809.1"/>
    <property type="molecule type" value="Genomic_DNA"/>
</dbReference>
<keyword evidence="2 5" id="KW-0690">Ribosome biogenesis</keyword>
<keyword evidence="9" id="KW-1185">Reference proteome</keyword>
<comment type="caution">
    <text evidence="8">The sequence shown here is derived from an EMBL/GenBank/DDBJ whole genome shotgun (WGS) entry which is preliminary data.</text>
</comment>
<comment type="subunit">
    <text evidence="5">Binds ribosomal protein uS19.</text>
</comment>
<keyword evidence="4 5" id="KW-0143">Chaperone</keyword>
<comment type="similarity">
    <text evidence="5">Belongs to the RimM family.</text>
</comment>
<comment type="function">
    <text evidence="5">An accessory protein needed during the final step in the assembly of 30S ribosomal subunit, possibly for assembly of the head region. Essential for efficient processing of 16S rRNA. May be needed both before and after RbfA during the maturation of 16S rRNA. It has affinity for free ribosomal 30S subunits but not for 70S ribosomes.</text>
</comment>
<organism evidence="8 9">
    <name type="scientific">Paratissierella segnis</name>
    <dbReference type="NCBI Taxonomy" id="2763679"/>
    <lineage>
        <taxon>Bacteria</taxon>
        <taxon>Bacillati</taxon>
        <taxon>Bacillota</taxon>
        <taxon>Tissierellia</taxon>
        <taxon>Tissierellales</taxon>
        <taxon>Tissierellaceae</taxon>
        <taxon>Paratissierella</taxon>
    </lineage>
</organism>
<dbReference type="Gene3D" id="2.30.30.240">
    <property type="entry name" value="PRC-barrel domain"/>
    <property type="match status" value="1"/>
</dbReference>
<dbReference type="RefSeq" id="WP_262430265.1">
    <property type="nucleotide sequence ID" value="NZ_JACRTG010000027.1"/>
</dbReference>
<evidence type="ECO:0000259" key="6">
    <source>
        <dbReference type="Pfam" id="PF01782"/>
    </source>
</evidence>
<evidence type="ECO:0000256" key="5">
    <source>
        <dbReference type="HAMAP-Rule" id="MF_00014"/>
    </source>
</evidence>
<reference evidence="8" key="1">
    <citation type="submission" date="2020-08" db="EMBL/GenBank/DDBJ databases">
        <title>Genome public.</title>
        <authorList>
            <person name="Liu C."/>
            <person name="Sun Q."/>
        </authorList>
    </citation>
    <scope>NUCLEOTIDE SEQUENCE</scope>
    <source>
        <strain evidence="8">BX21</strain>
    </source>
</reference>
<dbReference type="SUPFAM" id="SSF50346">
    <property type="entry name" value="PRC-barrel domain"/>
    <property type="match status" value="1"/>
</dbReference>
<dbReference type="PANTHER" id="PTHR33692">
    <property type="entry name" value="RIBOSOME MATURATION FACTOR RIMM"/>
    <property type="match status" value="1"/>
</dbReference>
<comment type="domain">
    <text evidence="5">The PRC barrel domain binds ribosomal protein uS19.</text>
</comment>
<evidence type="ECO:0000259" key="7">
    <source>
        <dbReference type="Pfam" id="PF24986"/>
    </source>
</evidence>
<dbReference type="GO" id="GO:0006364">
    <property type="term" value="P:rRNA processing"/>
    <property type="evidence" value="ECO:0007669"/>
    <property type="project" value="UniProtKB-UniRule"/>
</dbReference>
<dbReference type="Proteomes" id="UP000601171">
    <property type="component" value="Unassembled WGS sequence"/>
</dbReference>
<evidence type="ECO:0000313" key="8">
    <source>
        <dbReference type="EMBL" id="MBC8588809.1"/>
    </source>
</evidence>
<dbReference type="InterPro" id="IPR056792">
    <property type="entry name" value="PRC_RimM"/>
</dbReference>
<dbReference type="GO" id="GO:0043022">
    <property type="term" value="F:ribosome binding"/>
    <property type="evidence" value="ECO:0007669"/>
    <property type="project" value="InterPro"/>
</dbReference>
<dbReference type="NCBIfam" id="TIGR02273">
    <property type="entry name" value="16S_RimM"/>
    <property type="match status" value="1"/>
</dbReference>
<protein>
    <recommendedName>
        <fullName evidence="5">Ribosome maturation factor RimM</fullName>
    </recommendedName>
</protein>
<keyword evidence="1 5" id="KW-0963">Cytoplasm</keyword>
<dbReference type="AlphaFoldDB" id="A0A926IK87"/>
<dbReference type="Gene3D" id="2.40.30.60">
    <property type="entry name" value="RimM"/>
    <property type="match status" value="1"/>
</dbReference>
<feature type="domain" description="RimM N-terminal" evidence="6">
    <location>
        <begin position="6"/>
        <end position="84"/>
    </location>
</feature>
<dbReference type="GO" id="GO:0042274">
    <property type="term" value="P:ribosomal small subunit biogenesis"/>
    <property type="evidence" value="ECO:0007669"/>
    <property type="project" value="UniProtKB-UniRule"/>
</dbReference>